<accession>A0ABD4Z2F2</accession>
<protein>
    <submittedName>
        <fullName evidence="2">Uncharacterized protein</fullName>
    </submittedName>
</protein>
<evidence type="ECO:0000313" key="3">
    <source>
        <dbReference type="Proteomes" id="UP001158644"/>
    </source>
</evidence>
<reference evidence="2 3" key="1">
    <citation type="submission" date="2022-09" db="EMBL/GenBank/DDBJ databases">
        <title>Intensive care unit water sources are persistently colonized with multi-drug resistant bacteria and are the site of extensive horizontal gene transfer of antibiotic resistance genes.</title>
        <authorList>
            <person name="Diorio-Toth L."/>
        </authorList>
    </citation>
    <scope>NUCLEOTIDE SEQUENCE [LARGE SCALE GENOMIC DNA]</scope>
    <source>
        <strain evidence="2 3">GD03967</strain>
    </source>
</reference>
<sequence length="504" mass="57174">MAYNDSTTIGEIMSLAAKVREENDVFETGKRKLAVIFLRRLLDLGPNATVEDLEASYKVCSPHEDIPDNSEEFWTYVEKEYLRLDSEPKEKFAEIALRINEDLEALAKNISEITKELAILEEKNSKGGRLKPEERYYKHQLVYFKNKNLAAKDEIVDFMTRKIRGYAVSAASVKYPALAVVDSIFGNSPYAFGRRFGWAWADPYDFRSLDIFSNKFLDLPLSSHREVVNECKASPAKFKEYAVAYIGGIPGEVDSLRVKLNDLVGKSHILFERKSIIETMLRHYEAKDYLSLVSMAPLQIEGIFADICREIGVSEEQLDSSSLNDKLQHIDTRMRSFFFFEYYSFKFPVLRNLIAHGGLVDGDLEEMAHRLMLDLLPVCELAVSEDLPLFRALEVLSGASNGKPDKLVEWLDLRSVTIPKFYNAHDAILKADAHYASQPFWDYLERRLKLLDMVGLDVAEEVKIAGRIKREGLAGAQAQKFLKSTVPTYAKSLSQRGGQSANDG</sequence>
<comment type="caution">
    <text evidence="2">The sequence shown here is derived from an EMBL/GenBank/DDBJ whole genome shotgun (WGS) entry which is preliminary data.</text>
</comment>
<evidence type="ECO:0000256" key="1">
    <source>
        <dbReference type="SAM" id="Coils"/>
    </source>
</evidence>
<dbReference type="Proteomes" id="UP001158644">
    <property type="component" value="Unassembled WGS sequence"/>
</dbReference>
<name>A0ABD4Z2F2_9BURK</name>
<dbReference type="RefSeq" id="WP_279991979.1">
    <property type="nucleotide sequence ID" value="NZ_DALZLU010000044.1"/>
</dbReference>
<evidence type="ECO:0000313" key="2">
    <source>
        <dbReference type="EMBL" id="MDH1181269.1"/>
    </source>
</evidence>
<dbReference type="AlphaFoldDB" id="A0ABD4Z2F2"/>
<keyword evidence="1" id="KW-0175">Coiled coil</keyword>
<proteinExistence type="predicted"/>
<organism evidence="2 3">
    <name type="scientific">Achromobacter mucicolens</name>
    <dbReference type="NCBI Taxonomy" id="1389922"/>
    <lineage>
        <taxon>Bacteria</taxon>
        <taxon>Pseudomonadati</taxon>
        <taxon>Pseudomonadota</taxon>
        <taxon>Betaproteobacteria</taxon>
        <taxon>Burkholderiales</taxon>
        <taxon>Alcaligenaceae</taxon>
        <taxon>Achromobacter</taxon>
    </lineage>
</organism>
<dbReference type="EMBL" id="JAOBZK010000051">
    <property type="protein sequence ID" value="MDH1181269.1"/>
    <property type="molecule type" value="Genomic_DNA"/>
</dbReference>
<feature type="coiled-coil region" evidence="1">
    <location>
        <begin position="96"/>
        <end position="123"/>
    </location>
</feature>
<gene>
    <name evidence="2" type="ORF">N5C72_24605</name>
</gene>